<proteinExistence type="predicted"/>
<keyword evidence="2" id="KW-1185">Reference proteome</keyword>
<feature type="region of interest" description="Disordered" evidence="1">
    <location>
        <begin position="253"/>
        <end position="273"/>
    </location>
</feature>
<feature type="compositionally biased region" description="Polar residues" evidence="1">
    <location>
        <begin position="253"/>
        <end position="265"/>
    </location>
</feature>
<dbReference type="KEGG" id="apln:108743419"/>
<gene>
    <name evidence="3" type="primary">LOC108743419</name>
</gene>
<organism evidence="2 3">
    <name type="scientific">Agrilus planipennis</name>
    <name type="common">Emerald ash borer</name>
    <name type="synonym">Agrilus marcopoli</name>
    <dbReference type="NCBI Taxonomy" id="224129"/>
    <lineage>
        <taxon>Eukaryota</taxon>
        <taxon>Metazoa</taxon>
        <taxon>Ecdysozoa</taxon>
        <taxon>Arthropoda</taxon>
        <taxon>Hexapoda</taxon>
        <taxon>Insecta</taxon>
        <taxon>Pterygota</taxon>
        <taxon>Neoptera</taxon>
        <taxon>Endopterygota</taxon>
        <taxon>Coleoptera</taxon>
        <taxon>Polyphaga</taxon>
        <taxon>Elateriformia</taxon>
        <taxon>Buprestoidea</taxon>
        <taxon>Buprestidae</taxon>
        <taxon>Agrilinae</taxon>
        <taxon>Agrilus</taxon>
    </lineage>
</organism>
<feature type="region of interest" description="Disordered" evidence="1">
    <location>
        <begin position="804"/>
        <end position="847"/>
    </location>
</feature>
<feature type="compositionally biased region" description="Polar residues" evidence="1">
    <location>
        <begin position="668"/>
        <end position="684"/>
    </location>
</feature>
<feature type="compositionally biased region" description="Basic and acidic residues" evidence="1">
    <location>
        <begin position="836"/>
        <end position="847"/>
    </location>
</feature>
<feature type="compositionally biased region" description="Low complexity" evidence="1">
    <location>
        <begin position="804"/>
        <end position="814"/>
    </location>
</feature>
<dbReference type="RefSeq" id="XP_025830738.1">
    <property type="nucleotide sequence ID" value="XM_025974953.1"/>
</dbReference>
<dbReference type="InParanoid" id="A0A7F5R527"/>
<protein>
    <submittedName>
        <fullName evidence="3">Protein starmaker isoform X1</fullName>
    </submittedName>
</protein>
<evidence type="ECO:0000256" key="1">
    <source>
        <dbReference type="SAM" id="MobiDB-lite"/>
    </source>
</evidence>
<feature type="compositionally biased region" description="Polar residues" evidence="1">
    <location>
        <begin position="821"/>
        <end position="831"/>
    </location>
</feature>
<dbReference type="GeneID" id="108743419"/>
<evidence type="ECO:0000313" key="3">
    <source>
        <dbReference type="RefSeq" id="XP_025830738.1"/>
    </source>
</evidence>
<feature type="compositionally biased region" description="Basic and acidic residues" evidence="1">
    <location>
        <begin position="350"/>
        <end position="363"/>
    </location>
</feature>
<feature type="compositionally biased region" description="Low complexity" evidence="1">
    <location>
        <begin position="731"/>
        <end position="746"/>
    </location>
</feature>
<feature type="compositionally biased region" description="Polar residues" evidence="1">
    <location>
        <begin position="693"/>
        <end position="712"/>
    </location>
</feature>
<dbReference type="OrthoDB" id="2154311at2759"/>
<evidence type="ECO:0000313" key="2">
    <source>
        <dbReference type="Proteomes" id="UP000192223"/>
    </source>
</evidence>
<sequence length="847" mass="94937">MAVFVKSSLVYDWPFNRALSRFDKSFTLIDQSIGSTDKNSRVKYTCYESYGICTYQSYSAPMYDYEILPKICDYSEGSISHYEDTYYKFIESIEYPYIAETTSSDEVLMNEILYSVHLLGRVNGRYYNNDRERSEIPLLDIVCNQQRFVTSIPEVSAVLQKAGYKLESCVDSFTNETIQCVIYEPEMEANSSSSYAEESDYIGESEWESVGESERGWNRVDDGEQQFIADAQINAENVVEEIINKIDDVNSIPSQSSSEWNTEETCTSKDTTKESSRCNSDFLDLQTNVIEIEQVVETGCKHPKIEIPSIIRKKYESSPLLKTKLEGHLKIDITKENSTTLKNGLVKDITVPKRNKDEPRNTSEDPSATVKKGKIKECVDFSGGRRSPSPDIEDVIVPSGSNVKRRKKQKRNAGECQLNRREEDDEILNERVNVDIVNAEVNLINELLDQMPQAVVENGDLVNNNRDFEGNNYPNAARDVEEIQNEDNENQNRVEHVEENEVQQDFENRNENNDRQPLRLRNEVQAVQDAGRDVGEGAEELPEVEQASREALFDPNSQLDLLDGFINPQSNREANNVHPSQNGVVVIGINPIDEDSGVAVVLPTHANPFPNWLLHLLESEELGSINLHDEPHFYCQGDGIGVHPSIIEVDLEEDSDTDSDESSHSNADENLTLQTNSNSQSDMTSFLLESDSRQGTPTDLHTLPNQNSSSSNAKKDQKPDQLVQNGIRTVSSSPSDAGSSMSSLDSKSNKRLKKKVTVSDSSGFQDNKEDFDMEEIEEENFAVSLSLLSNLILASTEEVYETLRNSSSSLTTSNGVDDVSQGINIAGSSQNEGDDKDAHEKESSDPT</sequence>
<feature type="region of interest" description="Disordered" evidence="1">
    <location>
        <begin position="652"/>
        <end position="771"/>
    </location>
</feature>
<dbReference type="AlphaFoldDB" id="A0A7F5R527"/>
<accession>A0A7F5R527</accession>
<dbReference type="Proteomes" id="UP000192223">
    <property type="component" value="Unplaced"/>
</dbReference>
<reference evidence="3" key="1">
    <citation type="submission" date="2025-08" db="UniProtKB">
        <authorList>
            <consortium name="RefSeq"/>
        </authorList>
    </citation>
    <scope>IDENTIFICATION</scope>
    <source>
        <tissue evidence="3">Entire body</tissue>
    </source>
</reference>
<name>A0A7F5R527_AGRPL</name>
<feature type="region of interest" description="Disordered" evidence="1">
    <location>
        <begin position="345"/>
        <end position="415"/>
    </location>
</feature>